<evidence type="ECO:0000313" key="2">
    <source>
        <dbReference type="Proteomes" id="UP000724584"/>
    </source>
</evidence>
<keyword evidence="2" id="KW-1185">Reference proteome</keyword>
<proteinExistence type="predicted"/>
<sequence length="534" mass="61654">MPSISLGNWGGLPREIRLLILKALMQDGCKLSHLATVSREWQIDLERHNFARIKLTTSRIGDFSSMVHRNRVLVRYIWFCLELDDYDCTTCAPCRQALTDDEIDKALAISDTDHCPITASFQKLLSILSTWEPRGDLILDISIYSLSDSDHWFKYLTFMPDTPSAEIPTGGGMEPITLREAYHDIQHGWYAGVRRLAPPVEAIEKVFFEVMEVEPFDSAEQESQWWEQLPSVPVVTGLLFRQQSRRRWKPPALARLFARFPRLQEVHYEPWREWDRMQIPTDKYFEYFFDSLQRFNSHIKRLTVFENFNQQYPAYMQLYQSGVELRGCVSFRNPAPAVSRMAALASLKLEHLAASFIVDAGRFFEIEPAWAWPNLTSLVLTSKSLLPDEDPAKIEAVLQAAAAAAMKMPRLETMEIWNGRRGVAALFQYQALCRQEQARIVWRATWRLALERCAIQAWEAVMHQYAGRKLDLVQEQLDGAVVKSHGDAIHMLRLSHPVIRPISLWQIQREQEALEGVPIVGDSYDYEPRTSPRI</sequence>
<accession>A0ACB7P1W0</accession>
<dbReference type="EMBL" id="JAGIZQ010000005">
    <property type="protein sequence ID" value="KAH6627960.1"/>
    <property type="molecule type" value="Genomic_DNA"/>
</dbReference>
<comment type="caution">
    <text evidence="1">The sequence shown here is derived from an EMBL/GenBank/DDBJ whole genome shotgun (WGS) entry which is preliminary data.</text>
</comment>
<name>A0ACB7P1W0_9PEZI</name>
<evidence type="ECO:0000313" key="1">
    <source>
        <dbReference type="EMBL" id="KAH6627960.1"/>
    </source>
</evidence>
<dbReference type="Proteomes" id="UP000724584">
    <property type="component" value="Unassembled WGS sequence"/>
</dbReference>
<reference evidence="1 2" key="1">
    <citation type="journal article" date="2021" name="Nat. Commun.">
        <title>Genetic determinants of endophytism in the Arabidopsis root mycobiome.</title>
        <authorList>
            <person name="Mesny F."/>
            <person name="Miyauchi S."/>
            <person name="Thiergart T."/>
            <person name="Pickel B."/>
            <person name="Atanasova L."/>
            <person name="Karlsson M."/>
            <person name="Huettel B."/>
            <person name="Barry K.W."/>
            <person name="Haridas S."/>
            <person name="Chen C."/>
            <person name="Bauer D."/>
            <person name="Andreopoulos W."/>
            <person name="Pangilinan J."/>
            <person name="LaButti K."/>
            <person name="Riley R."/>
            <person name="Lipzen A."/>
            <person name="Clum A."/>
            <person name="Drula E."/>
            <person name="Henrissat B."/>
            <person name="Kohler A."/>
            <person name="Grigoriev I.V."/>
            <person name="Martin F.M."/>
            <person name="Hacquard S."/>
        </authorList>
    </citation>
    <scope>NUCLEOTIDE SEQUENCE [LARGE SCALE GENOMIC DNA]</scope>
    <source>
        <strain evidence="1 2">MPI-SDFR-AT-0079</strain>
    </source>
</reference>
<protein>
    <submittedName>
        <fullName evidence="1">Uncharacterized protein</fullName>
    </submittedName>
</protein>
<organism evidence="1 2">
    <name type="scientific">Chaetomium tenue</name>
    <dbReference type="NCBI Taxonomy" id="1854479"/>
    <lineage>
        <taxon>Eukaryota</taxon>
        <taxon>Fungi</taxon>
        <taxon>Dikarya</taxon>
        <taxon>Ascomycota</taxon>
        <taxon>Pezizomycotina</taxon>
        <taxon>Sordariomycetes</taxon>
        <taxon>Sordariomycetidae</taxon>
        <taxon>Sordariales</taxon>
        <taxon>Chaetomiaceae</taxon>
        <taxon>Chaetomium</taxon>
    </lineage>
</organism>
<gene>
    <name evidence="1" type="ORF">F5144DRAFT_535991</name>
</gene>